<dbReference type="STRING" id="160454.RV10_GL004481"/>
<dbReference type="RefSeq" id="WP_010757642.1">
    <property type="nucleotide sequence ID" value="NZ_ASWD01000001.1"/>
</dbReference>
<comment type="caution">
    <text evidence="1">The sequence shown here is derived from an EMBL/GenBank/DDBJ whole genome shotgun (WGS) entry which is preliminary data.</text>
</comment>
<gene>
    <name evidence="1" type="ORF">UAU_02655</name>
</gene>
<evidence type="ECO:0000313" key="1">
    <source>
        <dbReference type="EMBL" id="EOH93013.1"/>
    </source>
</evidence>
<evidence type="ECO:0000313" key="2">
    <source>
        <dbReference type="Proteomes" id="UP000013782"/>
    </source>
</evidence>
<proteinExistence type="predicted"/>
<dbReference type="PATRIC" id="fig|1158607.3.peg.2641"/>
<reference evidence="1 2" key="1">
    <citation type="submission" date="2013-02" db="EMBL/GenBank/DDBJ databases">
        <title>The Genome Sequence of Enterococcus pallens BAA-351.</title>
        <authorList>
            <consortium name="The Broad Institute Genome Sequencing Platform"/>
            <consortium name="The Broad Institute Genome Sequencing Center for Infectious Disease"/>
            <person name="Earl A.M."/>
            <person name="Gilmore M.S."/>
            <person name="Lebreton F."/>
            <person name="Walker B."/>
            <person name="Young S.K."/>
            <person name="Zeng Q."/>
            <person name="Gargeya S."/>
            <person name="Fitzgerald M."/>
            <person name="Haas B."/>
            <person name="Abouelleil A."/>
            <person name="Alvarado L."/>
            <person name="Arachchi H.M."/>
            <person name="Berlin A.M."/>
            <person name="Chapman S.B."/>
            <person name="Dewar J."/>
            <person name="Goldberg J."/>
            <person name="Griggs A."/>
            <person name="Gujja S."/>
            <person name="Hansen M."/>
            <person name="Howarth C."/>
            <person name="Imamovic A."/>
            <person name="Larimer J."/>
            <person name="McCowan C."/>
            <person name="Murphy C."/>
            <person name="Neiman D."/>
            <person name="Pearson M."/>
            <person name="Priest M."/>
            <person name="Roberts A."/>
            <person name="Saif S."/>
            <person name="Shea T."/>
            <person name="Sisk P."/>
            <person name="Sykes S."/>
            <person name="Wortman J."/>
            <person name="Nusbaum C."/>
            <person name="Birren B."/>
        </authorList>
    </citation>
    <scope>NUCLEOTIDE SEQUENCE [LARGE SCALE GENOMIC DNA]</scope>
    <source>
        <strain evidence="1 2">ATCC BAA-351</strain>
    </source>
</reference>
<keyword evidence="2" id="KW-1185">Reference proteome</keyword>
<accession>R2QCQ3</accession>
<dbReference type="EMBL" id="AJAQ01000018">
    <property type="protein sequence ID" value="EOH93013.1"/>
    <property type="molecule type" value="Genomic_DNA"/>
</dbReference>
<dbReference type="AlphaFoldDB" id="R2QCQ3"/>
<dbReference type="Proteomes" id="UP000013782">
    <property type="component" value="Unassembled WGS sequence"/>
</dbReference>
<name>R2QCQ3_9ENTE</name>
<organism evidence="1 2">
    <name type="scientific">Enterococcus pallens ATCC BAA-351</name>
    <dbReference type="NCBI Taxonomy" id="1158607"/>
    <lineage>
        <taxon>Bacteria</taxon>
        <taxon>Bacillati</taxon>
        <taxon>Bacillota</taxon>
        <taxon>Bacilli</taxon>
        <taxon>Lactobacillales</taxon>
        <taxon>Enterococcaceae</taxon>
        <taxon>Enterococcus</taxon>
    </lineage>
</organism>
<dbReference type="HOGENOM" id="CLU_1882553_0_0_9"/>
<sequence>MTPNFCLAAIPESQETLWVNPLGIYQLYCGNEGVLLELVNGLKLDVSIDCQDFLRCIVETFYAFSHQPFNSFRFLDTPFSHILEKQLALLETILSYQEPDLVKKFLVHPRWLKEKTFFWYFVENPCMPSPCLTTA</sequence>
<protein>
    <submittedName>
        <fullName evidence="1">Uncharacterized protein</fullName>
    </submittedName>
</protein>